<protein>
    <recommendedName>
        <fullName evidence="1">DUF1540 domain-containing protein</fullName>
    </recommendedName>
</protein>
<dbReference type="EMBL" id="ARZA01000047">
    <property type="protein sequence ID" value="EOD01599.1"/>
    <property type="molecule type" value="Genomic_DNA"/>
</dbReference>
<accession>R1CYE6</accession>
<dbReference type="OrthoDB" id="1739902at2"/>
<dbReference type="AlphaFoldDB" id="R1CYE6"/>
<proteinExistence type="predicted"/>
<sequence length="60" mass="6896">MHVNNSDEHIHRVKCTVNTCQYYAEGDYCTAPSIEIQPRNAKDTQETDCATFRPYQGMRG</sequence>
<dbReference type="Pfam" id="PF07561">
    <property type="entry name" value="DUF1540"/>
    <property type="match status" value="1"/>
</dbReference>
<dbReference type="eggNOG" id="ENOG5033F25">
    <property type="taxonomic scope" value="Bacteria"/>
</dbReference>
<name>R1CYE6_9FIRM</name>
<dbReference type="RefSeq" id="WP_006307494.1">
    <property type="nucleotide sequence ID" value="NZ_ARZA01000047.1"/>
</dbReference>
<dbReference type="InterPro" id="IPR011437">
    <property type="entry name" value="DUF1540"/>
</dbReference>
<evidence type="ECO:0000313" key="2">
    <source>
        <dbReference type="EMBL" id="EOD01599.1"/>
    </source>
</evidence>
<organism evidence="2 3">
    <name type="scientific">Caldisalinibacter kiritimatiensis</name>
    <dbReference type="NCBI Taxonomy" id="1304284"/>
    <lineage>
        <taxon>Bacteria</taxon>
        <taxon>Bacillati</taxon>
        <taxon>Bacillota</taxon>
        <taxon>Tissierellia</taxon>
        <taxon>Tissierellales</taxon>
        <taxon>Thermohalobacteraceae</taxon>
        <taxon>Caldisalinibacter</taxon>
    </lineage>
</organism>
<keyword evidence="3" id="KW-1185">Reference proteome</keyword>
<dbReference type="Proteomes" id="UP000013378">
    <property type="component" value="Unassembled WGS sequence"/>
</dbReference>
<gene>
    <name evidence="2" type="ORF">L21TH_0338</name>
</gene>
<comment type="caution">
    <text evidence="2">The sequence shown here is derived from an EMBL/GenBank/DDBJ whole genome shotgun (WGS) entry which is preliminary data.</text>
</comment>
<feature type="domain" description="DUF1540" evidence="1">
    <location>
        <begin position="13"/>
        <end position="52"/>
    </location>
</feature>
<evidence type="ECO:0000313" key="3">
    <source>
        <dbReference type="Proteomes" id="UP000013378"/>
    </source>
</evidence>
<dbReference type="STRING" id="1304284.L21TH_0338"/>
<dbReference type="PATRIC" id="fig|1304284.3.peg.333"/>
<reference evidence="2 3" key="1">
    <citation type="journal article" date="2015" name="Geomicrobiol. J.">
        <title>Caldisalinibacter kiritimatiensis gen. nov., sp. nov., a moderately thermohalophilic thiosulfate-reducing bacterium from a hypersaline microbial mat.</title>
        <authorList>
            <person name="Ben Hania W."/>
            <person name="Joseph M."/>
            <person name="Fiebig A."/>
            <person name="Bunk B."/>
            <person name="Klenk H.-P."/>
            <person name="Fardeau M.-L."/>
            <person name="Spring S."/>
        </authorList>
    </citation>
    <scope>NUCLEOTIDE SEQUENCE [LARGE SCALE GENOMIC DNA]</scope>
    <source>
        <strain evidence="2 3">L21-TH-D2</strain>
    </source>
</reference>
<evidence type="ECO:0000259" key="1">
    <source>
        <dbReference type="Pfam" id="PF07561"/>
    </source>
</evidence>